<accession>X1RU21</accession>
<reference evidence="1" key="1">
    <citation type="journal article" date="2014" name="Front. Microbiol.">
        <title>High frequency of phylogenetically diverse reductive dehalogenase-homologous genes in deep subseafloor sedimentary metagenomes.</title>
        <authorList>
            <person name="Kawai M."/>
            <person name="Futagami T."/>
            <person name="Toyoda A."/>
            <person name="Takaki Y."/>
            <person name="Nishi S."/>
            <person name="Hori S."/>
            <person name="Arai W."/>
            <person name="Tsubouchi T."/>
            <person name="Morono Y."/>
            <person name="Uchiyama I."/>
            <person name="Ito T."/>
            <person name="Fujiyama A."/>
            <person name="Inagaki F."/>
            <person name="Takami H."/>
        </authorList>
    </citation>
    <scope>NUCLEOTIDE SEQUENCE</scope>
    <source>
        <strain evidence="1">Expedition CK06-06</strain>
    </source>
</reference>
<evidence type="ECO:0000313" key="1">
    <source>
        <dbReference type="EMBL" id="GAI58959.1"/>
    </source>
</evidence>
<dbReference type="EMBL" id="BARW01003865">
    <property type="protein sequence ID" value="GAI58959.1"/>
    <property type="molecule type" value="Genomic_DNA"/>
</dbReference>
<organism evidence="1">
    <name type="scientific">marine sediment metagenome</name>
    <dbReference type="NCBI Taxonomy" id="412755"/>
    <lineage>
        <taxon>unclassified sequences</taxon>
        <taxon>metagenomes</taxon>
        <taxon>ecological metagenomes</taxon>
    </lineage>
</organism>
<name>X1RU21_9ZZZZ</name>
<gene>
    <name evidence="1" type="ORF">S12H4_09496</name>
</gene>
<proteinExistence type="predicted"/>
<protein>
    <submittedName>
        <fullName evidence="1">Uncharacterized protein</fullName>
    </submittedName>
</protein>
<sequence length="44" mass="5181">MARPDFIPEADCYYSTKVSGTDSFDYRIPVRADIFNFIKVRDYP</sequence>
<dbReference type="AlphaFoldDB" id="X1RU21"/>
<comment type="caution">
    <text evidence="1">The sequence shown here is derived from an EMBL/GenBank/DDBJ whole genome shotgun (WGS) entry which is preliminary data.</text>
</comment>